<sequence>MLPFDKDSELQTRPHDDSSLNEVATTLLADEPEQTNVLSKFDRFVMPQMALLGIISLALRLVCWVSLPASPETAWFLSEEKRIVMRIQERNHP</sequence>
<organism evidence="1 2">
    <name type="scientific">Emericellopsis cladophorae</name>
    <dbReference type="NCBI Taxonomy" id="2686198"/>
    <lineage>
        <taxon>Eukaryota</taxon>
        <taxon>Fungi</taxon>
        <taxon>Dikarya</taxon>
        <taxon>Ascomycota</taxon>
        <taxon>Pezizomycotina</taxon>
        <taxon>Sordariomycetes</taxon>
        <taxon>Hypocreomycetidae</taxon>
        <taxon>Hypocreales</taxon>
        <taxon>Bionectriaceae</taxon>
        <taxon>Emericellopsis</taxon>
    </lineage>
</organism>
<keyword evidence="2" id="KW-1185">Reference proteome</keyword>
<evidence type="ECO:0000313" key="1">
    <source>
        <dbReference type="EMBL" id="KAI6786009.1"/>
    </source>
</evidence>
<dbReference type="AlphaFoldDB" id="A0A9P9Y9G0"/>
<comment type="caution">
    <text evidence="1">The sequence shown here is derived from an EMBL/GenBank/DDBJ whole genome shotgun (WGS) entry which is preliminary data.</text>
</comment>
<gene>
    <name evidence="1" type="ORF">J7T54_006348</name>
</gene>
<dbReference type="RefSeq" id="XP_051366865.1">
    <property type="nucleotide sequence ID" value="XM_051506529.1"/>
</dbReference>
<evidence type="ECO:0000313" key="2">
    <source>
        <dbReference type="Proteomes" id="UP001055219"/>
    </source>
</evidence>
<dbReference type="Proteomes" id="UP001055219">
    <property type="component" value="Unassembled WGS sequence"/>
</dbReference>
<protein>
    <submittedName>
        <fullName evidence="1">Uncharacterized protein</fullName>
    </submittedName>
</protein>
<dbReference type="EMBL" id="JAGIXG020000001">
    <property type="protein sequence ID" value="KAI6786009.1"/>
    <property type="molecule type" value="Genomic_DNA"/>
</dbReference>
<name>A0A9P9Y9G0_9HYPO</name>
<dbReference type="GeneID" id="75832826"/>
<reference evidence="1" key="1">
    <citation type="journal article" date="2021" name="J Fungi (Basel)">
        <title>Genomic and Metabolomic Analyses of the Marine Fungus Emericellopsis cladophorae: Insights into Saltwater Adaptability Mechanisms and Its Biosynthetic Potential.</title>
        <authorList>
            <person name="Goncalves M.F.M."/>
            <person name="Hilario S."/>
            <person name="Van de Peer Y."/>
            <person name="Esteves A.C."/>
            <person name="Alves A."/>
        </authorList>
    </citation>
    <scope>NUCLEOTIDE SEQUENCE</scope>
    <source>
        <strain evidence="1">MUM 19.33</strain>
    </source>
</reference>
<proteinExistence type="predicted"/>
<reference evidence="1" key="2">
    <citation type="submission" date="2022-07" db="EMBL/GenBank/DDBJ databases">
        <authorList>
            <person name="Goncalves M.F.M."/>
            <person name="Hilario S."/>
            <person name="Van De Peer Y."/>
            <person name="Esteves A.C."/>
            <person name="Alves A."/>
        </authorList>
    </citation>
    <scope>NUCLEOTIDE SEQUENCE</scope>
    <source>
        <strain evidence="1">MUM 19.33</strain>
    </source>
</reference>
<accession>A0A9P9Y9G0</accession>